<protein>
    <recommendedName>
        <fullName evidence="1">CFAP61 dimerisation domain-containing protein</fullName>
    </recommendedName>
</protein>
<evidence type="ECO:0000259" key="1">
    <source>
        <dbReference type="Pfam" id="PF23150"/>
    </source>
</evidence>
<dbReference type="PANTHER" id="PTHR21178:SF8">
    <property type="entry name" value="CILIA- AND FLAGELLA-ASSOCIATED PROTEIN 61"/>
    <property type="match status" value="1"/>
</dbReference>
<dbReference type="Pfam" id="PF23150">
    <property type="entry name" value="CFAP61_dimer"/>
    <property type="match status" value="1"/>
</dbReference>
<keyword evidence="3" id="KW-1185">Reference proteome</keyword>
<gene>
    <name evidence="2" type="ORF">CCH79_00019694</name>
</gene>
<comment type="caution">
    <text evidence="2">The sequence shown here is derived from an EMBL/GenBank/DDBJ whole genome shotgun (WGS) entry which is preliminary data.</text>
</comment>
<dbReference type="AlphaFoldDB" id="A0A315VZ69"/>
<organism evidence="2 3">
    <name type="scientific">Gambusia affinis</name>
    <name type="common">Western mosquitofish</name>
    <name type="synonym">Heterandria affinis</name>
    <dbReference type="NCBI Taxonomy" id="33528"/>
    <lineage>
        <taxon>Eukaryota</taxon>
        <taxon>Metazoa</taxon>
        <taxon>Chordata</taxon>
        <taxon>Craniata</taxon>
        <taxon>Vertebrata</taxon>
        <taxon>Euteleostomi</taxon>
        <taxon>Actinopterygii</taxon>
        <taxon>Neopterygii</taxon>
        <taxon>Teleostei</taxon>
        <taxon>Neoteleostei</taxon>
        <taxon>Acanthomorphata</taxon>
        <taxon>Ovalentaria</taxon>
        <taxon>Atherinomorphae</taxon>
        <taxon>Cyprinodontiformes</taxon>
        <taxon>Poeciliidae</taxon>
        <taxon>Poeciliinae</taxon>
        <taxon>Gambusia</taxon>
    </lineage>
</organism>
<evidence type="ECO:0000313" key="3">
    <source>
        <dbReference type="Proteomes" id="UP000250572"/>
    </source>
</evidence>
<dbReference type="EMBL" id="NHOQ01000884">
    <property type="protein sequence ID" value="PWA28258.1"/>
    <property type="molecule type" value="Genomic_DNA"/>
</dbReference>
<evidence type="ECO:0000313" key="2">
    <source>
        <dbReference type="EMBL" id="PWA28258.1"/>
    </source>
</evidence>
<dbReference type="InterPro" id="IPR056299">
    <property type="entry name" value="CFAP61_dimer"/>
</dbReference>
<feature type="non-terminal residue" evidence="2">
    <location>
        <position position="1"/>
    </location>
</feature>
<sequence length="180" mass="20658">NRIRTSHVFLPVAPQDEAIVTGAAQSGNYFRLQLSDLQMVESLTCLSLKPLPLGNYLSLFGRHQELLGQLLDRYRLGLVPDLYRWYWNQPCSGPGQSEPGSDLFWCFSSFFTQRGCLPIFHDRFPDLHQRALQLMSRRLKRGGDLESLSLYRPIRMDPETRAALRNRALALLVDNQNLLP</sequence>
<dbReference type="Proteomes" id="UP000250572">
    <property type="component" value="Unassembled WGS sequence"/>
</dbReference>
<reference evidence="2 3" key="1">
    <citation type="journal article" date="2018" name="G3 (Bethesda)">
        <title>A High-Quality Reference Genome for the Invasive Mosquitofish Gambusia affinis Using a Chicago Library.</title>
        <authorList>
            <person name="Hoffberg S.L."/>
            <person name="Troendle N.J."/>
            <person name="Glenn T.C."/>
            <person name="Mahmud O."/>
            <person name="Louha S."/>
            <person name="Chalopin D."/>
            <person name="Bennetzen J.L."/>
            <person name="Mauricio R."/>
        </authorList>
    </citation>
    <scope>NUCLEOTIDE SEQUENCE [LARGE SCALE GENOMIC DNA]</scope>
    <source>
        <strain evidence="2">NE01/NJP1002.9</strain>
        <tissue evidence="2">Muscle</tissue>
    </source>
</reference>
<proteinExistence type="predicted"/>
<name>A0A315VZ69_GAMAF</name>
<dbReference type="PANTHER" id="PTHR21178">
    <property type="entry name" value="CILIA- AND FLAGELLA-ASSOCIATED PROTEIN 61"/>
    <property type="match status" value="1"/>
</dbReference>
<feature type="domain" description="CFAP61 dimerisation" evidence="1">
    <location>
        <begin position="15"/>
        <end position="85"/>
    </location>
</feature>
<feature type="non-terminal residue" evidence="2">
    <location>
        <position position="180"/>
    </location>
</feature>
<accession>A0A315VZ69</accession>
<dbReference type="InterPro" id="IPR038884">
    <property type="entry name" value="CFAP61"/>
</dbReference>